<evidence type="ECO:0000256" key="3">
    <source>
        <dbReference type="ARBA" id="ARBA00022692"/>
    </source>
</evidence>
<keyword evidence="2" id="KW-0813">Transport</keyword>
<reference evidence="7" key="1">
    <citation type="journal article" date="2015" name="Genom Data">
        <title>Draft genome sequences of Phytophthora kernoviae and Phytophthora ramorum lineage EU2 from Scotland.</title>
        <authorList>
            <person name="Sambles C."/>
            <person name="Schlenzig A."/>
            <person name="O'Neill P."/>
            <person name="Grant M."/>
            <person name="Studholme D.J."/>
        </authorList>
    </citation>
    <scope>NUCLEOTIDE SEQUENCE</scope>
    <source>
        <strain evidence="7">00238/432</strain>
    </source>
</reference>
<evidence type="ECO:0000256" key="1">
    <source>
        <dbReference type="ARBA" id="ARBA00004141"/>
    </source>
</evidence>
<organism evidence="7 8">
    <name type="scientific">Phytophthora kernoviae 00238/432</name>
    <dbReference type="NCBI Taxonomy" id="1284355"/>
    <lineage>
        <taxon>Eukaryota</taxon>
        <taxon>Sar</taxon>
        <taxon>Stramenopiles</taxon>
        <taxon>Oomycota</taxon>
        <taxon>Peronosporomycetes</taxon>
        <taxon>Peronosporales</taxon>
        <taxon>Peronosporaceae</taxon>
        <taxon>Phytophthora</taxon>
    </lineage>
</organism>
<protein>
    <submittedName>
        <fullName evidence="7">Uncharacterized protein</fullName>
    </submittedName>
</protein>
<gene>
    <name evidence="7" type="ORF">G195_009389</name>
</gene>
<dbReference type="GO" id="GO:0016020">
    <property type="term" value="C:membrane"/>
    <property type="evidence" value="ECO:0007669"/>
    <property type="project" value="UniProtKB-SubCell"/>
</dbReference>
<evidence type="ECO:0000256" key="5">
    <source>
        <dbReference type="ARBA" id="ARBA00023136"/>
    </source>
</evidence>
<comment type="caution">
    <text evidence="7">The sequence shown here is derived from an EMBL/GenBank/DDBJ whole genome shotgun (WGS) entry which is preliminary data.</text>
</comment>
<name>A0A8J4S649_9STRA</name>
<accession>A0A8J4S649</accession>
<dbReference type="EMBL" id="AOFI03000418">
    <property type="protein sequence ID" value="KAF4317224.1"/>
    <property type="molecule type" value="Genomic_DNA"/>
</dbReference>
<sequence>MGEVPIEFQVHAQATLTMYEGMGGVLGSLLFRSTFAWLSFSDEVYQWWGGNVYGGCKTKGCDVDDQNDYKKGLDMANIALISQNGLEAVICLVVLLIMPRVPDAYYVKRVAVLGLSIGTIALVVAVSVESYCKPVAFTGFAVTAFYHTVANVFPFSIVGIMGKELQISAHGFNNNGLYIACLLDI</sequence>
<feature type="transmembrane region" description="Helical" evidence="6">
    <location>
        <begin position="134"/>
        <end position="158"/>
    </location>
</feature>
<evidence type="ECO:0000256" key="6">
    <source>
        <dbReference type="SAM" id="Phobius"/>
    </source>
</evidence>
<dbReference type="Proteomes" id="UP000702964">
    <property type="component" value="Unassembled WGS sequence"/>
</dbReference>
<evidence type="ECO:0000256" key="2">
    <source>
        <dbReference type="ARBA" id="ARBA00022448"/>
    </source>
</evidence>
<dbReference type="PANTHER" id="PTHR19432:SF35">
    <property type="entry name" value="SOLUTE CARRIER FAMILY 45 MEMBER 3 ISOFORM X1"/>
    <property type="match status" value="1"/>
</dbReference>
<dbReference type="PANTHER" id="PTHR19432">
    <property type="entry name" value="SUGAR TRANSPORTER"/>
    <property type="match status" value="1"/>
</dbReference>
<comment type="subcellular location">
    <subcellularLocation>
        <location evidence="1">Membrane</location>
        <topology evidence="1">Multi-pass membrane protein</topology>
    </subcellularLocation>
</comment>
<proteinExistence type="predicted"/>
<feature type="transmembrane region" description="Helical" evidence="6">
    <location>
        <begin position="78"/>
        <end position="98"/>
    </location>
</feature>
<reference evidence="7" key="2">
    <citation type="submission" date="2020-02" db="EMBL/GenBank/DDBJ databases">
        <authorList>
            <person name="Studholme D.J."/>
        </authorList>
    </citation>
    <scope>NUCLEOTIDE SEQUENCE</scope>
    <source>
        <strain evidence="7">00238/432</strain>
    </source>
</reference>
<keyword evidence="3 6" id="KW-0812">Transmembrane</keyword>
<evidence type="ECO:0000313" key="7">
    <source>
        <dbReference type="EMBL" id="KAF4317224.1"/>
    </source>
</evidence>
<evidence type="ECO:0000256" key="4">
    <source>
        <dbReference type="ARBA" id="ARBA00022989"/>
    </source>
</evidence>
<dbReference type="GO" id="GO:0008506">
    <property type="term" value="F:sucrose:proton symporter activity"/>
    <property type="evidence" value="ECO:0007669"/>
    <property type="project" value="TreeGrafter"/>
</dbReference>
<feature type="transmembrane region" description="Helical" evidence="6">
    <location>
        <begin position="110"/>
        <end position="128"/>
    </location>
</feature>
<evidence type="ECO:0000313" key="8">
    <source>
        <dbReference type="Proteomes" id="UP000702964"/>
    </source>
</evidence>
<keyword evidence="5 6" id="KW-0472">Membrane</keyword>
<dbReference type="AlphaFoldDB" id="A0A8J4S649"/>
<keyword evidence="4 6" id="KW-1133">Transmembrane helix</keyword>